<name>A0A7M7NB33_STRPU</name>
<dbReference type="Proteomes" id="UP000007110">
    <property type="component" value="Unassembled WGS sequence"/>
</dbReference>
<evidence type="ECO:0000256" key="1">
    <source>
        <dbReference type="SAM" id="MobiDB-lite"/>
    </source>
</evidence>
<evidence type="ECO:0000313" key="2">
    <source>
        <dbReference type="EnsemblMetazoa" id="XP_030834082"/>
    </source>
</evidence>
<dbReference type="EnsemblMetazoa" id="XM_030978222">
    <property type="protein sequence ID" value="XP_030834082"/>
    <property type="gene ID" value="LOC752440"/>
</dbReference>
<evidence type="ECO:0000313" key="3">
    <source>
        <dbReference type="Proteomes" id="UP000007110"/>
    </source>
</evidence>
<reference evidence="3" key="1">
    <citation type="submission" date="2015-02" db="EMBL/GenBank/DDBJ databases">
        <title>Genome sequencing for Strongylocentrotus purpuratus.</title>
        <authorList>
            <person name="Murali S."/>
            <person name="Liu Y."/>
            <person name="Vee V."/>
            <person name="English A."/>
            <person name="Wang M."/>
            <person name="Skinner E."/>
            <person name="Han Y."/>
            <person name="Muzny D.M."/>
            <person name="Worley K.C."/>
            <person name="Gibbs R.A."/>
        </authorList>
    </citation>
    <scope>NUCLEOTIDE SEQUENCE</scope>
</reference>
<accession>A0A7M7NB33</accession>
<dbReference type="GeneID" id="752440"/>
<keyword evidence="3" id="KW-1185">Reference proteome</keyword>
<feature type="compositionally biased region" description="Polar residues" evidence="1">
    <location>
        <begin position="56"/>
        <end position="65"/>
    </location>
</feature>
<dbReference type="AlphaFoldDB" id="A0A7M7NB33"/>
<sequence length="552" mass="63172">MSRLSSPKEQTWSQLQERLRKSRERKELPLGAGLDDGTAPSRRRSVPPNPLPRIDSPSQTESLRLTSPELRGSHYSRVPPVQGLPSHRPQSDDRLSLKSHNSETTPEPPLAPQSYAAPPYISNGTAHSAPEPAYREVPAWDQYTGRRAGTERREMRDGRRGKKYYVRQGSRGFEDDAEELIYANHLETVDARRRDRYPDSWSRGEGPRLVEYDDVLGPIELPRVPTQRQESSAVLRMHDELFARTFLEYFLTSCLQDDMVLEVAVDVMSNVREERDLERQLSWPVLDMGREILEEVVHENLRDMAFVELRASIKGFWSMVLETPSIYKPIARDLLREVIDDEVASVVPEAISELVTEYFVQKDVVVDFNVMCDEVIASLLPDIILEAVYDESIESLVEGIIQDEIVSLASSFVEDSFATGRPKLPVSPAQRLQDQSEIKALADTFLLDAAIFENMLATRLLPNQQVWTDEEYLDLYLDSLLLDQVLGQQLEVAKRRDYTEHCLPLKRFHEKITTNLAIDVVLEEMTGHLDEDMAEMDEYEVETDRTLKFESP</sequence>
<dbReference type="KEGG" id="spu:752440"/>
<feature type="compositionally biased region" description="Polar residues" evidence="1">
    <location>
        <begin position="1"/>
        <end position="13"/>
    </location>
</feature>
<feature type="region of interest" description="Disordered" evidence="1">
    <location>
        <begin position="1"/>
        <end position="130"/>
    </location>
</feature>
<dbReference type="RefSeq" id="XP_030834082.1">
    <property type="nucleotide sequence ID" value="XM_030978222.1"/>
</dbReference>
<dbReference type="InParanoid" id="A0A7M7NB33"/>
<organism evidence="2 3">
    <name type="scientific">Strongylocentrotus purpuratus</name>
    <name type="common">Purple sea urchin</name>
    <dbReference type="NCBI Taxonomy" id="7668"/>
    <lineage>
        <taxon>Eukaryota</taxon>
        <taxon>Metazoa</taxon>
        <taxon>Echinodermata</taxon>
        <taxon>Eleutherozoa</taxon>
        <taxon>Echinozoa</taxon>
        <taxon>Echinoidea</taxon>
        <taxon>Euechinoidea</taxon>
        <taxon>Echinacea</taxon>
        <taxon>Camarodonta</taxon>
        <taxon>Echinidea</taxon>
        <taxon>Strongylocentrotidae</taxon>
        <taxon>Strongylocentrotus</taxon>
    </lineage>
</organism>
<dbReference type="OrthoDB" id="10016177at2759"/>
<dbReference type="OMA" id="DDMIFNT"/>
<reference evidence="2" key="2">
    <citation type="submission" date="2021-01" db="UniProtKB">
        <authorList>
            <consortium name="EnsemblMetazoa"/>
        </authorList>
    </citation>
    <scope>IDENTIFICATION</scope>
</reference>
<protein>
    <submittedName>
        <fullName evidence="2">Uncharacterized protein</fullName>
    </submittedName>
</protein>
<proteinExistence type="predicted"/>